<name>A0A7J6KGH6_PERCH</name>
<gene>
    <name evidence="1" type="ORF">FOL47_006069</name>
</gene>
<sequence length="166" mass="18536">LGDPDTEFPLLCRDGLPIGISERIPVCPLYPPYHPRSQAPFEVPDFHRNYKSMKDPVARGCVEKVLEEEERRGFIRRLTEAEAKDPARTYTPRAALPKGDSPLDGYRIIDDFLRSNTNLSASVPNTNTLPGVADLRRMAGALIDQFPSAVLAPFKIDLKSAYRQLG</sequence>
<feature type="non-terminal residue" evidence="1">
    <location>
        <position position="166"/>
    </location>
</feature>
<evidence type="ECO:0000313" key="2">
    <source>
        <dbReference type="Proteomes" id="UP000591131"/>
    </source>
</evidence>
<protein>
    <submittedName>
        <fullName evidence="1">Uncharacterized protein</fullName>
    </submittedName>
</protein>
<feature type="non-terminal residue" evidence="1">
    <location>
        <position position="1"/>
    </location>
</feature>
<dbReference type="AlphaFoldDB" id="A0A7J6KGH6"/>
<reference evidence="1 2" key="1">
    <citation type="submission" date="2020-04" db="EMBL/GenBank/DDBJ databases">
        <title>Perkinsus chesapeaki whole genome sequence.</title>
        <authorList>
            <person name="Bogema D.R."/>
        </authorList>
    </citation>
    <scope>NUCLEOTIDE SEQUENCE [LARGE SCALE GENOMIC DNA]</scope>
    <source>
        <strain evidence="1">ATCC PRA-425</strain>
    </source>
</reference>
<keyword evidence="2" id="KW-1185">Reference proteome</keyword>
<accession>A0A7J6KGH6</accession>
<proteinExistence type="predicted"/>
<dbReference type="Proteomes" id="UP000591131">
    <property type="component" value="Unassembled WGS sequence"/>
</dbReference>
<organism evidence="1 2">
    <name type="scientific">Perkinsus chesapeaki</name>
    <name type="common">Clam parasite</name>
    <name type="synonym">Perkinsus andrewsi</name>
    <dbReference type="NCBI Taxonomy" id="330153"/>
    <lineage>
        <taxon>Eukaryota</taxon>
        <taxon>Sar</taxon>
        <taxon>Alveolata</taxon>
        <taxon>Perkinsozoa</taxon>
        <taxon>Perkinsea</taxon>
        <taxon>Perkinsida</taxon>
        <taxon>Perkinsidae</taxon>
        <taxon>Perkinsus</taxon>
    </lineage>
</organism>
<comment type="caution">
    <text evidence="1">The sequence shown here is derived from an EMBL/GenBank/DDBJ whole genome shotgun (WGS) entry which is preliminary data.</text>
</comment>
<dbReference type="EMBL" id="JAAPAO010003372">
    <property type="protein sequence ID" value="KAF4646505.1"/>
    <property type="molecule type" value="Genomic_DNA"/>
</dbReference>
<evidence type="ECO:0000313" key="1">
    <source>
        <dbReference type="EMBL" id="KAF4646505.1"/>
    </source>
</evidence>